<keyword evidence="1" id="KW-0472">Membrane</keyword>
<evidence type="ECO:0000313" key="2">
    <source>
        <dbReference type="EMBL" id="MDY7228651.1"/>
    </source>
</evidence>
<keyword evidence="3" id="KW-1185">Reference proteome</keyword>
<organism evidence="2 3">
    <name type="scientific">Hyalangium rubrum</name>
    <dbReference type="NCBI Taxonomy" id="3103134"/>
    <lineage>
        <taxon>Bacteria</taxon>
        <taxon>Pseudomonadati</taxon>
        <taxon>Myxococcota</taxon>
        <taxon>Myxococcia</taxon>
        <taxon>Myxococcales</taxon>
        <taxon>Cystobacterineae</taxon>
        <taxon>Archangiaceae</taxon>
        <taxon>Hyalangium</taxon>
    </lineage>
</organism>
<keyword evidence="1" id="KW-1133">Transmembrane helix</keyword>
<reference evidence="2 3" key="1">
    <citation type="submission" date="2023-12" db="EMBL/GenBank/DDBJ databases">
        <title>the genome sequence of Hyalangium sp. s54d21.</title>
        <authorList>
            <person name="Zhang X."/>
        </authorList>
    </citation>
    <scope>NUCLEOTIDE SEQUENCE [LARGE SCALE GENOMIC DNA]</scope>
    <source>
        <strain evidence="3">s54d21</strain>
    </source>
</reference>
<comment type="caution">
    <text evidence="2">The sequence shown here is derived from an EMBL/GenBank/DDBJ whole genome shotgun (WGS) entry which is preliminary data.</text>
</comment>
<proteinExistence type="predicted"/>
<dbReference type="Proteomes" id="UP001291309">
    <property type="component" value="Unassembled WGS sequence"/>
</dbReference>
<feature type="transmembrane region" description="Helical" evidence="1">
    <location>
        <begin position="20"/>
        <end position="38"/>
    </location>
</feature>
<protein>
    <submittedName>
        <fullName evidence="2">Uncharacterized protein</fullName>
    </submittedName>
</protein>
<evidence type="ECO:0000313" key="3">
    <source>
        <dbReference type="Proteomes" id="UP001291309"/>
    </source>
</evidence>
<gene>
    <name evidence="2" type="ORF">SYV04_19670</name>
</gene>
<dbReference type="EMBL" id="JAXIVS010000006">
    <property type="protein sequence ID" value="MDY7228651.1"/>
    <property type="molecule type" value="Genomic_DNA"/>
</dbReference>
<name>A0ABU5H580_9BACT</name>
<sequence>MEHLKPEHGAPSPLPRALPFVELGLLLLVALLCLVFYLRLPGRLPTEANYQAVREHLQAQLRPGDAVLLFPWWTERARLLLPPQVPIYGYYGSDRDDLKAHPRVWVLGQPELPNAHEAEFLSAFLPYRTVQGAPLRAGTLTLTLYQNGRYRPHRFVASEAYARARVYLESPEGVRRPCPFDGTAHRCPGPPHLYMAPEWHESLYEPRRCLWMHPPGGNERLVAEFDGVPGGTGLRLEGGITFEYAFGRPHLSTVHMGVDDASTGERLLDVAVPQGLSGWQKAERPLPPGAPRTVKVWTQADNSEARHVCLDVFALGAPGEGA</sequence>
<accession>A0ABU5H580</accession>
<dbReference type="RefSeq" id="WP_321547372.1">
    <property type="nucleotide sequence ID" value="NZ_JAXIVS010000006.1"/>
</dbReference>
<evidence type="ECO:0000256" key="1">
    <source>
        <dbReference type="SAM" id="Phobius"/>
    </source>
</evidence>
<keyword evidence="1" id="KW-0812">Transmembrane</keyword>